<dbReference type="KEGG" id="dgr:6562258"/>
<dbReference type="STRING" id="7222.B4JCK6"/>
<evidence type="ECO:0000256" key="1">
    <source>
        <dbReference type="SAM" id="MobiDB-lite"/>
    </source>
</evidence>
<dbReference type="OMA" id="MCPNQGV"/>
<sequence>MCPNQQQELLPDCQISNRMLMYSMLQSLQEENQDAEKVDTQLRDRFEVFRQVTVNFPMPLHAGLIYEYVDDLSGAESSISLENNTSGSSDNMSNESSSSNLFAHCDYNKDAVRSALEEEQEEKQLLDRDEAT</sequence>
<evidence type="ECO:0000313" key="3">
    <source>
        <dbReference type="Proteomes" id="UP000001070"/>
    </source>
</evidence>
<dbReference type="Proteomes" id="UP000001070">
    <property type="component" value="Unassembled WGS sequence"/>
</dbReference>
<dbReference type="HOGENOM" id="CLU_1919210_0_0_1"/>
<reference evidence="2 3" key="1">
    <citation type="journal article" date="2007" name="Nature">
        <title>Evolution of genes and genomes on the Drosophila phylogeny.</title>
        <authorList>
            <consortium name="Drosophila 12 Genomes Consortium"/>
            <person name="Clark A.G."/>
            <person name="Eisen M.B."/>
            <person name="Smith D.R."/>
            <person name="Bergman C.M."/>
            <person name="Oliver B."/>
            <person name="Markow T.A."/>
            <person name="Kaufman T.C."/>
            <person name="Kellis M."/>
            <person name="Gelbart W."/>
            <person name="Iyer V.N."/>
            <person name="Pollard D.A."/>
            <person name="Sackton T.B."/>
            <person name="Larracuente A.M."/>
            <person name="Singh N.D."/>
            <person name="Abad J.P."/>
            <person name="Abt D.N."/>
            <person name="Adryan B."/>
            <person name="Aguade M."/>
            <person name="Akashi H."/>
            <person name="Anderson W.W."/>
            <person name="Aquadro C.F."/>
            <person name="Ardell D.H."/>
            <person name="Arguello R."/>
            <person name="Artieri C.G."/>
            <person name="Barbash D.A."/>
            <person name="Barker D."/>
            <person name="Barsanti P."/>
            <person name="Batterham P."/>
            <person name="Batzoglou S."/>
            <person name="Begun D."/>
            <person name="Bhutkar A."/>
            <person name="Blanco E."/>
            <person name="Bosak S.A."/>
            <person name="Bradley R.K."/>
            <person name="Brand A.D."/>
            <person name="Brent M.R."/>
            <person name="Brooks A.N."/>
            <person name="Brown R.H."/>
            <person name="Butlin R.K."/>
            <person name="Caggese C."/>
            <person name="Calvi B.R."/>
            <person name="Bernardo de Carvalho A."/>
            <person name="Caspi A."/>
            <person name="Castrezana S."/>
            <person name="Celniker S.E."/>
            <person name="Chang J.L."/>
            <person name="Chapple C."/>
            <person name="Chatterji S."/>
            <person name="Chinwalla A."/>
            <person name="Civetta A."/>
            <person name="Clifton S.W."/>
            <person name="Comeron J.M."/>
            <person name="Costello J.C."/>
            <person name="Coyne J.A."/>
            <person name="Daub J."/>
            <person name="David R.G."/>
            <person name="Delcher A.L."/>
            <person name="Delehaunty K."/>
            <person name="Do C.B."/>
            <person name="Ebling H."/>
            <person name="Edwards K."/>
            <person name="Eickbush T."/>
            <person name="Evans J.D."/>
            <person name="Filipski A."/>
            <person name="Findeiss S."/>
            <person name="Freyhult E."/>
            <person name="Fulton L."/>
            <person name="Fulton R."/>
            <person name="Garcia A.C."/>
            <person name="Gardiner A."/>
            <person name="Garfield D.A."/>
            <person name="Garvin B.E."/>
            <person name="Gibson G."/>
            <person name="Gilbert D."/>
            <person name="Gnerre S."/>
            <person name="Godfrey J."/>
            <person name="Good R."/>
            <person name="Gotea V."/>
            <person name="Gravely B."/>
            <person name="Greenberg A.J."/>
            <person name="Griffiths-Jones S."/>
            <person name="Gross S."/>
            <person name="Guigo R."/>
            <person name="Gustafson E.A."/>
            <person name="Haerty W."/>
            <person name="Hahn M.W."/>
            <person name="Halligan D.L."/>
            <person name="Halpern A.L."/>
            <person name="Halter G.M."/>
            <person name="Han M.V."/>
            <person name="Heger A."/>
            <person name="Hillier L."/>
            <person name="Hinrichs A.S."/>
            <person name="Holmes I."/>
            <person name="Hoskins R.A."/>
            <person name="Hubisz M.J."/>
            <person name="Hultmark D."/>
            <person name="Huntley M.A."/>
            <person name="Jaffe D.B."/>
            <person name="Jagadeeshan S."/>
            <person name="Jeck W.R."/>
            <person name="Johnson J."/>
            <person name="Jones C.D."/>
            <person name="Jordan W.C."/>
            <person name="Karpen G.H."/>
            <person name="Kataoka E."/>
            <person name="Keightley P.D."/>
            <person name="Kheradpour P."/>
            <person name="Kirkness E.F."/>
            <person name="Koerich L.B."/>
            <person name="Kristiansen K."/>
            <person name="Kudrna D."/>
            <person name="Kulathinal R.J."/>
            <person name="Kumar S."/>
            <person name="Kwok R."/>
            <person name="Lander E."/>
            <person name="Langley C.H."/>
            <person name="Lapoint R."/>
            <person name="Lazzaro B.P."/>
            <person name="Lee S.J."/>
            <person name="Levesque L."/>
            <person name="Li R."/>
            <person name="Lin C.F."/>
            <person name="Lin M.F."/>
            <person name="Lindblad-Toh K."/>
            <person name="Llopart A."/>
            <person name="Long M."/>
            <person name="Low L."/>
            <person name="Lozovsky E."/>
            <person name="Lu J."/>
            <person name="Luo M."/>
            <person name="Machado C.A."/>
            <person name="Makalowski W."/>
            <person name="Marzo M."/>
            <person name="Matsuda M."/>
            <person name="Matzkin L."/>
            <person name="McAllister B."/>
            <person name="McBride C.S."/>
            <person name="McKernan B."/>
            <person name="McKernan K."/>
            <person name="Mendez-Lago M."/>
            <person name="Minx P."/>
            <person name="Mollenhauer M.U."/>
            <person name="Montooth K."/>
            <person name="Mount S.M."/>
            <person name="Mu X."/>
            <person name="Myers E."/>
            <person name="Negre B."/>
            <person name="Newfeld S."/>
            <person name="Nielsen R."/>
            <person name="Noor M.A."/>
            <person name="O'Grady P."/>
            <person name="Pachter L."/>
            <person name="Papaceit M."/>
            <person name="Parisi M.J."/>
            <person name="Parisi M."/>
            <person name="Parts L."/>
            <person name="Pedersen J.S."/>
            <person name="Pesole G."/>
            <person name="Phillippy A.M."/>
            <person name="Ponting C.P."/>
            <person name="Pop M."/>
            <person name="Porcelli D."/>
            <person name="Powell J.R."/>
            <person name="Prohaska S."/>
            <person name="Pruitt K."/>
            <person name="Puig M."/>
            <person name="Quesneville H."/>
            <person name="Ram K.R."/>
            <person name="Rand D."/>
            <person name="Rasmussen M.D."/>
            <person name="Reed L.K."/>
            <person name="Reenan R."/>
            <person name="Reily A."/>
            <person name="Remington K.A."/>
            <person name="Rieger T.T."/>
            <person name="Ritchie M.G."/>
            <person name="Robin C."/>
            <person name="Rogers Y.H."/>
            <person name="Rohde C."/>
            <person name="Rozas J."/>
            <person name="Rubenfield M.J."/>
            <person name="Ruiz A."/>
            <person name="Russo S."/>
            <person name="Salzberg S.L."/>
            <person name="Sanchez-Gracia A."/>
            <person name="Saranga D.J."/>
            <person name="Sato H."/>
            <person name="Schaeffer S.W."/>
            <person name="Schatz M.C."/>
            <person name="Schlenke T."/>
            <person name="Schwartz R."/>
            <person name="Segarra C."/>
            <person name="Singh R.S."/>
            <person name="Sirot L."/>
            <person name="Sirota M."/>
            <person name="Sisneros N.B."/>
            <person name="Smith C.D."/>
            <person name="Smith T.F."/>
            <person name="Spieth J."/>
            <person name="Stage D.E."/>
            <person name="Stark A."/>
            <person name="Stephan W."/>
            <person name="Strausberg R.L."/>
            <person name="Strempel S."/>
            <person name="Sturgill D."/>
            <person name="Sutton G."/>
            <person name="Sutton G.G."/>
            <person name="Tao W."/>
            <person name="Teichmann S."/>
            <person name="Tobari Y.N."/>
            <person name="Tomimura Y."/>
            <person name="Tsolas J.M."/>
            <person name="Valente V.L."/>
            <person name="Venter E."/>
            <person name="Venter J.C."/>
            <person name="Vicario S."/>
            <person name="Vieira F.G."/>
            <person name="Vilella A.J."/>
            <person name="Villasante A."/>
            <person name="Walenz B."/>
            <person name="Wang J."/>
            <person name="Wasserman M."/>
            <person name="Watts T."/>
            <person name="Wilson D."/>
            <person name="Wilson R.K."/>
            <person name="Wing R.A."/>
            <person name="Wolfner M.F."/>
            <person name="Wong A."/>
            <person name="Wong G.K."/>
            <person name="Wu C.I."/>
            <person name="Wu G."/>
            <person name="Yamamoto D."/>
            <person name="Yang H.P."/>
            <person name="Yang S.P."/>
            <person name="Yorke J.A."/>
            <person name="Yoshida K."/>
            <person name="Zdobnov E."/>
            <person name="Zhang P."/>
            <person name="Zhang Y."/>
            <person name="Zimin A.V."/>
            <person name="Baldwin J."/>
            <person name="Abdouelleil A."/>
            <person name="Abdulkadir J."/>
            <person name="Abebe A."/>
            <person name="Abera B."/>
            <person name="Abreu J."/>
            <person name="Acer S.C."/>
            <person name="Aftuck L."/>
            <person name="Alexander A."/>
            <person name="An P."/>
            <person name="Anderson E."/>
            <person name="Anderson S."/>
            <person name="Arachi H."/>
            <person name="Azer M."/>
            <person name="Bachantsang P."/>
            <person name="Barry A."/>
            <person name="Bayul T."/>
            <person name="Berlin A."/>
            <person name="Bessette D."/>
            <person name="Bloom T."/>
            <person name="Blye J."/>
            <person name="Boguslavskiy L."/>
            <person name="Bonnet C."/>
            <person name="Boukhgalter B."/>
            <person name="Bourzgui I."/>
            <person name="Brown A."/>
            <person name="Cahill P."/>
            <person name="Channer S."/>
            <person name="Cheshatsang Y."/>
            <person name="Chuda L."/>
            <person name="Citroen M."/>
            <person name="Collymore A."/>
            <person name="Cooke P."/>
            <person name="Costello M."/>
            <person name="D'Aco K."/>
            <person name="Daza R."/>
            <person name="De Haan G."/>
            <person name="DeGray S."/>
            <person name="DeMaso C."/>
            <person name="Dhargay N."/>
            <person name="Dooley K."/>
            <person name="Dooley E."/>
            <person name="Doricent M."/>
            <person name="Dorje P."/>
            <person name="Dorjee K."/>
            <person name="Dupes A."/>
            <person name="Elong R."/>
            <person name="Falk J."/>
            <person name="Farina A."/>
            <person name="Faro S."/>
            <person name="Ferguson D."/>
            <person name="Fisher S."/>
            <person name="Foley C.D."/>
            <person name="Franke A."/>
            <person name="Friedrich D."/>
            <person name="Gadbois L."/>
            <person name="Gearin G."/>
            <person name="Gearin C.R."/>
            <person name="Giannoukos G."/>
            <person name="Goode T."/>
            <person name="Graham J."/>
            <person name="Grandbois E."/>
            <person name="Grewal S."/>
            <person name="Gyaltsen K."/>
            <person name="Hafez N."/>
            <person name="Hagos B."/>
            <person name="Hall J."/>
            <person name="Henson C."/>
            <person name="Hollinger A."/>
            <person name="Honan T."/>
            <person name="Huard M.D."/>
            <person name="Hughes L."/>
            <person name="Hurhula B."/>
            <person name="Husby M.E."/>
            <person name="Kamat A."/>
            <person name="Kanga B."/>
            <person name="Kashin S."/>
            <person name="Khazanovich D."/>
            <person name="Kisner P."/>
            <person name="Lance K."/>
            <person name="Lara M."/>
            <person name="Lee W."/>
            <person name="Lennon N."/>
            <person name="Letendre F."/>
            <person name="LeVine R."/>
            <person name="Lipovsky A."/>
            <person name="Liu X."/>
            <person name="Liu J."/>
            <person name="Liu S."/>
            <person name="Lokyitsang T."/>
            <person name="Lokyitsang Y."/>
            <person name="Lubonja R."/>
            <person name="Lui A."/>
            <person name="MacDonald P."/>
            <person name="Magnisalis V."/>
            <person name="Maru K."/>
            <person name="Matthews C."/>
            <person name="McCusker W."/>
            <person name="McDonough S."/>
            <person name="Mehta T."/>
            <person name="Meldrim J."/>
            <person name="Meneus L."/>
            <person name="Mihai O."/>
            <person name="Mihalev A."/>
            <person name="Mihova T."/>
            <person name="Mittelman R."/>
            <person name="Mlenga V."/>
            <person name="Montmayeur A."/>
            <person name="Mulrain L."/>
            <person name="Navidi A."/>
            <person name="Naylor J."/>
            <person name="Negash T."/>
            <person name="Nguyen T."/>
            <person name="Nguyen N."/>
            <person name="Nicol R."/>
            <person name="Norbu C."/>
            <person name="Norbu N."/>
            <person name="Novod N."/>
            <person name="O'Neill B."/>
            <person name="Osman S."/>
            <person name="Markiewicz E."/>
            <person name="Oyono O.L."/>
            <person name="Patti C."/>
            <person name="Phunkhang P."/>
            <person name="Pierre F."/>
            <person name="Priest M."/>
            <person name="Raghuraman S."/>
            <person name="Rege F."/>
            <person name="Reyes R."/>
            <person name="Rise C."/>
            <person name="Rogov P."/>
            <person name="Ross K."/>
            <person name="Ryan E."/>
            <person name="Settipalli S."/>
            <person name="Shea T."/>
            <person name="Sherpa N."/>
            <person name="Shi L."/>
            <person name="Shih D."/>
            <person name="Sparrow T."/>
            <person name="Spaulding J."/>
            <person name="Stalker J."/>
            <person name="Stange-Thomann N."/>
            <person name="Stavropoulos S."/>
            <person name="Stone C."/>
            <person name="Strader C."/>
            <person name="Tesfaye S."/>
            <person name="Thomson T."/>
            <person name="Thoulutsang Y."/>
            <person name="Thoulutsang D."/>
            <person name="Topham K."/>
            <person name="Topping I."/>
            <person name="Tsamla T."/>
            <person name="Vassiliev H."/>
            <person name="Vo A."/>
            <person name="Wangchuk T."/>
            <person name="Wangdi T."/>
            <person name="Weiand M."/>
            <person name="Wilkinson J."/>
            <person name="Wilson A."/>
            <person name="Yadav S."/>
            <person name="Young G."/>
            <person name="Yu Q."/>
            <person name="Zembek L."/>
            <person name="Zhong D."/>
            <person name="Zimmer A."/>
            <person name="Zwirko Z."/>
            <person name="Jaffe D.B."/>
            <person name="Alvarez P."/>
            <person name="Brockman W."/>
            <person name="Butler J."/>
            <person name="Chin C."/>
            <person name="Gnerre S."/>
            <person name="Grabherr M."/>
            <person name="Kleber M."/>
            <person name="Mauceli E."/>
            <person name="MacCallum I."/>
        </authorList>
    </citation>
    <scope>NUCLEOTIDE SEQUENCE [LARGE SCALE GENOMIC DNA]</scope>
    <source>
        <strain evidence="3">Tucson 15287-2541.00</strain>
    </source>
</reference>
<evidence type="ECO:0000313" key="2">
    <source>
        <dbReference type="EMBL" id="EDW03160.1"/>
    </source>
</evidence>
<feature type="region of interest" description="Disordered" evidence="1">
    <location>
        <begin position="78"/>
        <end position="100"/>
    </location>
</feature>
<dbReference type="EMBL" id="CH916368">
    <property type="protein sequence ID" value="EDW03160.1"/>
    <property type="molecule type" value="Genomic_DNA"/>
</dbReference>
<dbReference type="AlphaFoldDB" id="B4JCK6"/>
<feature type="compositionally biased region" description="Low complexity" evidence="1">
    <location>
        <begin position="86"/>
        <end position="100"/>
    </location>
</feature>
<dbReference type="PhylomeDB" id="B4JCK6"/>
<accession>B4JCK6</accession>
<name>B4JCK6_DROGR</name>
<proteinExistence type="predicted"/>
<keyword evidence="3" id="KW-1185">Reference proteome</keyword>
<dbReference type="InParanoid" id="B4JCK6"/>
<gene>
    <name evidence="2" type="primary">Dgri\GH10644</name>
    <name evidence="2" type="ORF">Dgri_GH10644</name>
</gene>
<protein>
    <submittedName>
        <fullName evidence="2">GH10644</fullName>
    </submittedName>
</protein>
<dbReference type="OrthoDB" id="7868191at2759"/>
<organism evidence="3">
    <name type="scientific">Drosophila grimshawi</name>
    <name type="common">Hawaiian fruit fly</name>
    <name type="synonym">Idiomyia grimshawi</name>
    <dbReference type="NCBI Taxonomy" id="7222"/>
    <lineage>
        <taxon>Eukaryota</taxon>
        <taxon>Metazoa</taxon>
        <taxon>Ecdysozoa</taxon>
        <taxon>Arthropoda</taxon>
        <taxon>Hexapoda</taxon>
        <taxon>Insecta</taxon>
        <taxon>Pterygota</taxon>
        <taxon>Neoptera</taxon>
        <taxon>Endopterygota</taxon>
        <taxon>Diptera</taxon>
        <taxon>Brachycera</taxon>
        <taxon>Muscomorpha</taxon>
        <taxon>Ephydroidea</taxon>
        <taxon>Drosophilidae</taxon>
        <taxon>Drosophila</taxon>
        <taxon>Hawaiian Drosophila</taxon>
    </lineage>
</organism>
<dbReference type="eggNOG" id="ENOG502T9B0">
    <property type="taxonomic scope" value="Eukaryota"/>
</dbReference>